<protein>
    <recommendedName>
        <fullName evidence="2">Protein kinase domain-containing protein</fullName>
    </recommendedName>
</protein>
<feature type="domain" description="Protein kinase" evidence="2">
    <location>
        <begin position="23"/>
        <end position="76"/>
    </location>
</feature>
<dbReference type="GO" id="GO:0005524">
    <property type="term" value="F:ATP binding"/>
    <property type="evidence" value="ECO:0007669"/>
    <property type="project" value="UniProtKB-UniRule"/>
</dbReference>
<reference evidence="3 4" key="1">
    <citation type="submission" date="2019-03" db="EMBL/GenBank/DDBJ databases">
        <title>Single cell metagenomics reveals metabolic interactions within the superorganism composed of flagellate Streblomastix strix and complex community of Bacteroidetes bacteria on its surface.</title>
        <authorList>
            <person name="Treitli S.C."/>
            <person name="Kolisko M."/>
            <person name="Husnik F."/>
            <person name="Keeling P."/>
            <person name="Hampl V."/>
        </authorList>
    </citation>
    <scope>NUCLEOTIDE SEQUENCE [LARGE SCALE GENOMIC DNA]</scope>
    <source>
        <strain evidence="3">ST1C</strain>
    </source>
</reference>
<dbReference type="Proteomes" id="UP000324800">
    <property type="component" value="Unassembled WGS sequence"/>
</dbReference>
<comment type="caution">
    <text evidence="3">The sequence shown here is derived from an EMBL/GenBank/DDBJ whole genome shotgun (WGS) entry which is preliminary data.</text>
</comment>
<dbReference type="OrthoDB" id="5979581at2759"/>
<evidence type="ECO:0000259" key="2">
    <source>
        <dbReference type="PROSITE" id="PS50011"/>
    </source>
</evidence>
<sequence length="76" mass="8352">MPLNNPPAAVVPFKPGDIIKEHYTLVQQIGAGSYGAIFEAVYQNGVLSKVVAMKFEQITFDKPMLYNEIVILKALA</sequence>
<dbReference type="Gene3D" id="3.30.200.20">
    <property type="entry name" value="Phosphorylase Kinase, domain 1"/>
    <property type="match status" value="1"/>
</dbReference>
<evidence type="ECO:0000256" key="1">
    <source>
        <dbReference type="PROSITE-ProRule" id="PRU10141"/>
    </source>
</evidence>
<dbReference type="InterPro" id="IPR017441">
    <property type="entry name" value="Protein_kinase_ATP_BS"/>
</dbReference>
<dbReference type="GO" id="GO:0004672">
    <property type="term" value="F:protein kinase activity"/>
    <property type="evidence" value="ECO:0007669"/>
    <property type="project" value="InterPro"/>
</dbReference>
<dbReference type="InterPro" id="IPR000719">
    <property type="entry name" value="Prot_kinase_dom"/>
</dbReference>
<organism evidence="3 4">
    <name type="scientific">Streblomastix strix</name>
    <dbReference type="NCBI Taxonomy" id="222440"/>
    <lineage>
        <taxon>Eukaryota</taxon>
        <taxon>Metamonada</taxon>
        <taxon>Preaxostyla</taxon>
        <taxon>Oxymonadida</taxon>
        <taxon>Streblomastigidae</taxon>
        <taxon>Streblomastix</taxon>
    </lineage>
</organism>
<dbReference type="AlphaFoldDB" id="A0A5J4SAW2"/>
<dbReference type="PROSITE" id="PS00107">
    <property type="entry name" value="PROTEIN_KINASE_ATP"/>
    <property type="match status" value="1"/>
</dbReference>
<feature type="non-terminal residue" evidence="3">
    <location>
        <position position="76"/>
    </location>
</feature>
<accession>A0A5J4SAW2</accession>
<dbReference type="SUPFAM" id="SSF56112">
    <property type="entry name" value="Protein kinase-like (PK-like)"/>
    <property type="match status" value="1"/>
</dbReference>
<gene>
    <name evidence="3" type="ORF">EZS28_052393</name>
</gene>
<dbReference type="EMBL" id="SNRW01040648">
    <property type="protein sequence ID" value="KAA6342413.1"/>
    <property type="molecule type" value="Genomic_DNA"/>
</dbReference>
<evidence type="ECO:0000313" key="3">
    <source>
        <dbReference type="EMBL" id="KAA6342413.1"/>
    </source>
</evidence>
<keyword evidence="1" id="KW-0547">Nucleotide-binding</keyword>
<proteinExistence type="predicted"/>
<dbReference type="PROSITE" id="PS50011">
    <property type="entry name" value="PROTEIN_KINASE_DOM"/>
    <property type="match status" value="1"/>
</dbReference>
<name>A0A5J4SAW2_9EUKA</name>
<evidence type="ECO:0000313" key="4">
    <source>
        <dbReference type="Proteomes" id="UP000324800"/>
    </source>
</evidence>
<keyword evidence="1" id="KW-0067">ATP-binding</keyword>
<dbReference type="InterPro" id="IPR011009">
    <property type="entry name" value="Kinase-like_dom_sf"/>
</dbReference>
<feature type="binding site" evidence="1">
    <location>
        <position position="54"/>
    </location>
    <ligand>
        <name>ATP</name>
        <dbReference type="ChEBI" id="CHEBI:30616"/>
    </ligand>
</feature>